<dbReference type="GO" id="GO:0000166">
    <property type="term" value="F:nucleotide binding"/>
    <property type="evidence" value="ECO:0007669"/>
    <property type="project" value="UniProtKB-KW"/>
</dbReference>
<reference evidence="8 9" key="1">
    <citation type="submission" date="2022-07" db="EMBL/GenBank/DDBJ databases">
        <title>Genome-wide signatures of adaptation to extreme environments.</title>
        <authorList>
            <person name="Cho C.H."/>
            <person name="Yoon H.S."/>
        </authorList>
    </citation>
    <scope>NUCLEOTIDE SEQUENCE [LARGE SCALE GENOMIC DNA]</scope>
    <source>
        <strain evidence="8 9">DBV 063 E5</strain>
    </source>
</reference>
<protein>
    <recommendedName>
        <fullName evidence="7">CobW C-terminal domain-containing protein</fullName>
    </recommendedName>
</protein>
<evidence type="ECO:0000256" key="2">
    <source>
        <dbReference type="ARBA" id="ARBA00022801"/>
    </source>
</evidence>
<dbReference type="SUPFAM" id="SSF52540">
    <property type="entry name" value="P-loop containing nucleoside triphosphate hydrolases"/>
    <property type="match status" value="1"/>
</dbReference>
<keyword evidence="9" id="KW-1185">Reference proteome</keyword>
<evidence type="ECO:0000256" key="6">
    <source>
        <dbReference type="SAM" id="MobiDB-lite"/>
    </source>
</evidence>
<evidence type="ECO:0000313" key="9">
    <source>
        <dbReference type="Proteomes" id="UP001301350"/>
    </source>
</evidence>
<evidence type="ECO:0000256" key="3">
    <source>
        <dbReference type="ARBA" id="ARBA00023186"/>
    </source>
</evidence>
<accession>A0AAV9ISX5</accession>
<evidence type="ECO:0000313" key="8">
    <source>
        <dbReference type="EMBL" id="KAK4535186.1"/>
    </source>
</evidence>
<dbReference type="PANTHER" id="PTHR13748:SF59">
    <property type="entry name" value="COBW C-TERMINAL DOMAIN-CONTAINING PROTEIN"/>
    <property type="match status" value="1"/>
</dbReference>
<name>A0AAV9ISX5_CYACA</name>
<dbReference type="PANTHER" id="PTHR13748">
    <property type="entry name" value="COBW-RELATED"/>
    <property type="match status" value="1"/>
</dbReference>
<evidence type="ECO:0000256" key="4">
    <source>
        <dbReference type="ARBA" id="ARBA00034320"/>
    </source>
</evidence>
<sequence>MDVRERVEDRVPPEDVESNEARHNSQVLVETDAAAVDRLEGAFPTRGVPVMVLTGMLGAGKTTLLNRILQSPEHGLRVAVLVNELGEIDIDSQLLDVEQPEVDVEGAAAIRLSNGCICCTINNSLVEAVKRVLNMGERPPDYVVIETTGVADPAPIVSTLQESELDDHVYVDHVLCVVDAYHLLEPEYDTVAGRSQMQHADTILLSKVDLLEGAEAVQRVVERVLAGKPNARILQASRGHGIPLRLLLDVPGRRRVSKSAPHVHVDGEACACSTEPSSPSEHLTLDGFVSVAFECREQPLVLSRFRRDFVSRLPPEVYRAKGLLWFDGYPLRFVFQLCGRRFQVEQDEWPAGQPRKSQMVVIGRRLDREQIMRMLLSCIRGDEQR</sequence>
<dbReference type="SMART" id="SM00833">
    <property type="entry name" value="CobW_C"/>
    <property type="match status" value="1"/>
</dbReference>
<dbReference type="CDD" id="cd03112">
    <property type="entry name" value="CobW-like"/>
    <property type="match status" value="1"/>
</dbReference>
<dbReference type="InterPro" id="IPR027417">
    <property type="entry name" value="P-loop_NTPase"/>
</dbReference>
<dbReference type="Pfam" id="PF02492">
    <property type="entry name" value="cobW"/>
    <property type="match status" value="1"/>
</dbReference>
<dbReference type="InterPro" id="IPR036627">
    <property type="entry name" value="CobW-likC_sf"/>
</dbReference>
<evidence type="ECO:0000256" key="5">
    <source>
        <dbReference type="ARBA" id="ARBA00049117"/>
    </source>
</evidence>
<dbReference type="InterPro" id="IPR011629">
    <property type="entry name" value="CobW-like_C"/>
</dbReference>
<comment type="caution">
    <text evidence="8">The sequence shown here is derived from an EMBL/GenBank/DDBJ whole genome shotgun (WGS) entry which is preliminary data.</text>
</comment>
<feature type="region of interest" description="Disordered" evidence="6">
    <location>
        <begin position="1"/>
        <end position="23"/>
    </location>
</feature>
<organism evidence="8 9">
    <name type="scientific">Cyanidium caldarium</name>
    <name type="common">Red alga</name>
    <dbReference type="NCBI Taxonomy" id="2771"/>
    <lineage>
        <taxon>Eukaryota</taxon>
        <taxon>Rhodophyta</taxon>
        <taxon>Bangiophyceae</taxon>
        <taxon>Cyanidiales</taxon>
        <taxon>Cyanidiaceae</taxon>
        <taxon>Cyanidium</taxon>
    </lineage>
</organism>
<dbReference type="GO" id="GO:0016787">
    <property type="term" value="F:hydrolase activity"/>
    <property type="evidence" value="ECO:0007669"/>
    <property type="project" value="UniProtKB-KW"/>
</dbReference>
<gene>
    <name evidence="8" type="ORF">CDCA_CDCA04G1211</name>
</gene>
<keyword evidence="1" id="KW-0547">Nucleotide-binding</keyword>
<keyword evidence="2" id="KW-0378">Hydrolase</keyword>
<dbReference type="InterPro" id="IPR051316">
    <property type="entry name" value="Zinc-reg_GTPase_activator"/>
</dbReference>
<dbReference type="AlphaFoldDB" id="A0AAV9ISX5"/>
<evidence type="ECO:0000256" key="1">
    <source>
        <dbReference type="ARBA" id="ARBA00022741"/>
    </source>
</evidence>
<dbReference type="Gene3D" id="3.40.50.300">
    <property type="entry name" value="P-loop containing nucleotide triphosphate hydrolases"/>
    <property type="match status" value="1"/>
</dbReference>
<comment type="similarity">
    <text evidence="4">Belongs to the SIMIBI class G3E GTPase family. ZNG1 subfamily.</text>
</comment>
<dbReference type="Gene3D" id="3.30.1220.10">
    <property type="entry name" value="CobW-like, C-terminal domain"/>
    <property type="match status" value="1"/>
</dbReference>
<dbReference type="Pfam" id="PF07683">
    <property type="entry name" value="CobW_C"/>
    <property type="match status" value="1"/>
</dbReference>
<dbReference type="EMBL" id="JANCYW010000004">
    <property type="protein sequence ID" value="KAK4535186.1"/>
    <property type="molecule type" value="Genomic_DNA"/>
</dbReference>
<comment type="catalytic activity">
    <reaction evidence="5">
        <text>GTP + H2O = GDP + phosphate + H(+)</text>
        <dbReference type="Rhea" id="RHEA:19669"/>
        <dbReference type="ChEBI" id="CHEBI:15377"/>
        <dbReference type="ChEBI" id="CHEBI:15378"/>
        <dbReference type="ChEBI" id="CHEBI:37565"/>
        <dbReference type="ChEBI" id="CHEBI:43474"/>
        <dbReference type="ChEBI" id="CHEBI:58189"/>
    </reaction>
    <physiologicalReaction direction="left-to-right" evidence="5">
        <dbReference type="Rhea" id="RHEA:19670"/>
    </physiologicalReaction>
</comment>
<dbReference type="Proteomes" id="UP001301350">
    <property type="component" value="Unassembled WGS sequence"/>
</dbReference>
<feature type="domain" description="CobW C-terminal" evidence="7">
    <location>
        <begin position="288"/>
        <end position="379"/>
    </location>
</feature>
<evidence type="ECO:0000259" key="7">
    <source>
        <dbReference type="SMART" id="SM00833"/>
    </source>
</evidence>
<keyword evidence="3" id="KW-0143">Chaperone</keyword>
<dbReference type="SUPFAM" id="SSF90002">
    <property type="entry name" value="Hypothetical protein YjiA, C-terminal domain"/>
    <property type="match status" value="1"/>
</dbReference>
<proteinExistence type="inferred from homology"/>
<dbReference type="InterPro" id="IPR003495">
    <property type="entry name" value="CobW/HypB/UreG_nucleotide-bd"/>
</dbReference>